<accession>R2Q3G9</accession>
<dbReference type="Proteomes" id="UP000013782">
    <property type="component" value="Unassembled WGS sequence"/>
</dbReference>
<dbReference type="PATRIC" id="fig|1158607.3.peg.3648"/>
<evidence type="ECO:0000313" key="3">
    <source>
        <dbReference type="EMBL" id="EOH91112.1"/>
    </source>
</evidence>
<dbReference type="OrthoDB" id="9795618at2"/>
<dbReference type="Pfam" id="PF00903">
    <property type="entry name" value="Glyoxalase"/>
    <property type="match status" value="1"/>
</dbReference>
<dbReference type="SUPFAM" id="SSF54593">
    <property type="entry name" value="Glyoxalase/Bleomycin resistance protein/Dihydroxybiphenyl dioxygenase"/>
    <property type="match status" value="1"/>
</dbReference>
<sequence>MYEPTFSTIHHVAIIVSDYQKARDFYVNILKLPIIRENYRKERQDYKLDLQLTNDIELEIFALPNPPKRPSYPEASGLRHLAFKTDDIEATMTYLESHGIACEPLRTDDFTGKKMTFFFDPDGLPLELHE</sequence>
<keyword evidence="4" id="KW-1185">Reference proteome</keyword>
<dbReference type="AlphaFoldDB" id="R2Q3G9"/>
<gene>
    <name evidence="3" type="ORF">UAU_03651</name>
</gene>
<dbReference type="InterPro" id="IPR051332">
    <property type="entry name" value="Fosfomycin_Res_Enzymes"/>
</dbReference>
<keyword evidence="1" id="KW-0479">Metal-binding</keyword>
<dbReference type="InterPro" id="IPR037523">
    <property type="entry name" value="VOC_core"/>
</dbReference>
<dbReference type="eggNOG" id="COG0346">
    <property type="taxonomic scope" value="Bacteria"/>
</dbReference>
<reference evidence="3 4" key="1">
    <citation type="submission" date="2013-02" db="EMBL/GenBank/DDBJ databases">
        <title>The Genome Sequence of Enterococcus pallens BAA-351.</title>
        <authorList>
            <consortium name="The Broad Institute Genome Sequencing Platform"/>
            <consortium name="The Broad Institute Genome Sequencing Center for Infectious Disease"/>
            <person name="Earl A.M."/>
            <person name="Gilmore M.S."/>
            <person name="Lebreton F."/>
            <person name="Walker B."/>
            <person name="Young S.K."/>
            <person name="Zeng Q."/>
            <person name="Gargeya S."/>
            <person name="Fitzgerald M."/>
            <person name="Haas B."/>
            <person name="Abouelleil A."/>
            <person name="Alvarado L."/>
            <person name="Arachchi H.M."/>
            <person name="Berlin A.M."/>
            <person name="Chapman S.B."/>
            <person name="Dewar J."/>
            <person name="Goldberg J."/>
            <person name="Griggs A."/>
            <person name="Gujja S."/>
            <person name="Hansen M."/>
            <person name="Howarth C."/>
            <person name="Imamovic A."/>
            <person name="Larimer J."/>
            <person name="McCowan C."/>
            <person name="Murphy C."/>
            <person name="Neiman D."/>
            <person name="Pearson M."/>
            <person name="Priest M."/>
            <person name="Roberts A."/>
            <person name="Saif S."/>
            <person name="Shea T."/>
            <person name="Sisk P."/>
            <person name="Sykes S."/>
            <person name="Wortman J."/>
            <person name="Nusbaum C."/>
            <person name="Birren B."/>
        </authorList>
    </citation>
    <scope>NUCLEOTIDE SEQUENCE [LARGE SCALE GENOMIC DNA]</scope>
    <source>
        <strain evidence="3 4">ATCC BAA-351</strain>
    </source>
</reference>
<name>R2Q3G9_9ENTE</name>
<dbReference type="PANTHER" id="PTHR36113">
    <property type="entry name" value="LYASE, PUTATIVE-RELATED-RELATED"/>
    <property type="match status" value="1"/>
</dbReference>
<dbReference type="InterPro" id="IPR037478">
    <property type="entry name" value="YwkD-like_dom"/>
</dbReference>
<dbReference type="Gene3D" id="3.10.180.10">
    <property type="entry name" value="2,3-Dihydroxybiphenyl 1,2-Dioxygenase, domain 1"/>
    <property type="match status" value="1"/>
</dbReference>
<comment type="caution">
    <text evidence="3">The sequence shown here is derived from an EMBL/GenBank/DDBJ whole genome shotgun (WGS) entry which is preliminary data.</text>
</comment>
<dbReference type="NCBIfam" id="NF008551">
    <property type="entry name" value="PRK11478.1"/>
    <property type="match status" value="1"/>
</dbReference>
<evidence type="ECO:0000313" key="4">
    <source>
        <dbReference type="Proteomes" id="UP000013782"/>
    </source>
</evidence>
<dbReference type="InterPro" id="IPR004360">
    <property type="entry name" value="Glyas_Fos-R_dOase_dom"/>
</dbReference>
<dbReference type="EMBL" id="AJAQ01000035">
    <property type="protein sequence ID" value="EOH91112.1"/>
    <property type="molecule type" value="Genomic_DNA"/>
</dbReference>
<protein>
    <submittedName>
        <fullName evidence="3">Glyoxalase</fullName>
    </submittedName>
</protein>
<dbReference type="CDD" id="cd08352">
    <property type="entry name" value="VOC_Bs_YwkD_like"/>
    <property type="match status" value="1"/>
</dbReference>
<feature type="domain" description="VOC" evidence="2">
    <location>
        <begin position="8"/>
        <end position="130"/>
    </location>
</feature>
<dbReference type="GO" id="GO:0046872">
    <property type="term" value="F:metal ion binding"/>
    <property type="evidence" value="ECO:0007669"/>
    <property type="project" value="UniProtKB-KW"/>
</dbReference>
<dbReference type="HOGENOM" id="CLU_046006_2_4_9"/>
<organism evidence="3 4">
    <name type="scientific">Enterococcus pallens ATCC BAA-351</name>
    <dbReference type="NCBI Taxonomy" id="1158607"/>
    <lineage>
        <taxon>Bacteria</taxon>
        <taxon>Bacillati</taxon>
        <taxon>Bacillota</taxon>
        <taxon>Bacilli</taxon>
        <taxon>Lactobacillales</taxon>
        <taxon>Enterococcaceae</taxon>
        <taxon>Enterococcus</taxon>
    </lineage>
</organism>
<dbReference type="RefSeq" id="WP_010758625.1">
    <property type="nucleotide sequence ID" value="NZ_ASWD01000004.1"/>
</dbReference>
<proteinExistence type="predicted"/>
<evidence type="ECO:0000256" key="1">
    <source>
        <dbReference type="ARBA" id="ARBA00022723"/>
    </source>
</evidence>
<dbReference type="STRING" id="160454.RV10_GL001071"/>
<evidence type="ECO:0000259" key="2">
    <source>
        <dbReference type="PROSITE" id="PS51819"/>
    </source>
</evidence>
<dbReference type="PANTHER" id="PTHR36113:SF6">
    <property type="entry name" value="FOSFOMYCIN RESISTANCE PROTEIN FOSX"/>
    <property type="match status" value="1"/>
</dbReference>
<dbReference type="PROSITE" id="PS51819">
    <property type="entry name" value="VOC"/>
    <property type="match status" value="1"/>
</dbReference>
<dbReference type="InterPro" id="IPR029068">
    <property type="entry name" value="Glyas_Bleomycin-R_OHBP_Dase"/>
</dbReference>